<keyword evidence="2" id="KW-0472">Membrane</keyword>
<protein>
    <submittedName>
        <fullName evidence="3">Uncharacterized protein</fullName>
    </submittedName>
</protein>
<reference evidence="3" key="1">
    <citation type="submission" date="2012-11" db="EMBL/GenBank/DDBJ databases">
        <authorList>
            <person name="Lucero-Rivera Y.E."/>
            <person name="Tovar-Ramirez D."/>
        </authorList>
    </citation>
    <scope>NUCLEOTIDE SEQUENCE</scope>
    <source>
        <tissue evidence="3">Salivary gland</tissue>
    </source>
</reference>
<dbReference type="AlphaFoldDB" id="L7M2S5"/>
<dbReference type="EMBL" id="GACK01007630">
    <property type="protein sequence ID" value="JAA57404.1"/>
    <property type="molecule type" value="mRNA"/>
</dbReference>
<evidence type="ECO:0000256" key="2">
    <source>
        <dbReference type="SAM" id="Phobius"/>
    </source>
</evidence>
<name>L7M2S5_RHIPC</name>
<keyword evidence="2" id="KW-1133">Transmembrane helix</keyword>
<proteinExistence type="evidence at transcript level"/>
<reference evidence="3" key="2">
    <citation type="journal article" date="2015" name="J. Proteomics">
        <title>Sexual differences in the sialomes of the zebra tick, Rhipicephalus pulchellus.</title>
        <authorList>
            <person name="Tan A.W."/>
            <person name="Francischetti I.M."/>
            <person name="Slovak M."/>
            <person name="Kini R.M."/>
            <person name="Ribeiro J.M."/>
        </authorList>
    </citation>
    <scope>NUCLEOTIDE SEQUENCE</scope>
    <source>
        <tissue evidence="3">Salivary gland</tissue>
    </source>
</reference>
<accession>L7M2S5</accession>
<organism evidence="3">
    <name type="scientific">Rhipicephalus pulchellus</name>
    <name type="common">Yellow backed tick</name>
    <name type="synonym">Dermacentor pulchellus</name>
    <dbReference type="NCBI Taxonomy" id="72859"/>
    <lineage>
        <taxon>Eukaryota</taxon>
        <taxon>Metazoa</taxon>
        <taxon>Ecdysozoa</taxon>
        <taxon>Arthropoda</taxon>
        <taxon>Chelicerata</taxon>
        <taxon>Arachnida</taxon>
        <taxon>Acari</taxon>
        <taxon>Parasitiformes</taxon>
        <taxon>Ixodida</taxon>
        <taxon>Ixodoidea</taxon>
        <taxon>Ixodidae</taxon>
        <taxon>Rhipicephalinae</taxon>
        <taxon>Rhipicephalus</taxon>
        <taxon>Rhipicephalus</taxon>
    </lineage>
</organism>
<evidence type="ECO:0000313" key="3">
    <source>
        <dbReference type="EMBL" id="JAA57404.1"/>
    </source>
</evidence>
<sequence length="233" mass="26786">MLLFLLYLFLELFIAHFFCAISTTRYLLCFLRNLFFLICLNIVSLFFFSLPLMFCKKTYFCFAVRLCTFLLKTFLCLYFFKQWTLMMILHFSFMFPYRFFKRTCAKPNPLPTPLTSLTCPSSWIACTSFPSLLFPSLNFLSPFSFYFSLSLSCTLKKNKNSRKLPAQTTAAVAAAFLWLSCGLSVWWGHWPDHRPTTNQPPTLPSSVGATSGRTLPSSAGPSHMTSSILILRF</sequence>
<evidence type="ECO:0000256" key="1">
    <source>
        <dbReference type="SAM" id="MobiDB-lite"/>
    </source>
</evidence>
<keyword evidence="2" id="KW-0812">Transmembrane</keyword>
<feature type="transmembrane region" description="Helical" evidence="2">
    <location>
        <begin position="168"/>
        <end position="187"/>
    </location>
</feature>
<feature type="transmembrane region" description="Helical" evidence="2">
    <location>
        <begin position="59"/>
        <end position="80"/>
    </location>
</feature>
<feature type="transmembrane region" description="Helical" evidence="2">
    <location>
        <begin position="30"/>
        <end position="52"/>
    </location>
</feature>
<feature type="region of interest" description="Disordered" evidence="1">
    <location>
        <begin position="197"/>
        <end position="226"/>
    </location>
</feature>
<feature type="transmembrane region" description="Helical" evidence="2">
    <location>
        <begin position="122"/>
        <end position="147"/>
    </location>
</feature>